<protein>
    <submittedName>
        <fullName evidence="2">Uncharacterized protein</fullName>
    </submittedName>
</protein>
<name>A0AB34IZV0_PRYPA</name>
<reference evidence="2 3" key="1">
    <citation type="journal article" date="2024" name="Science">
        <title>Giant polyketide synthase enzymes in the biosynthesis of giant marine polyether toxins.</title>
        <authorList>
            <person name="Fallon T.R."/>
            <person name="Shende V.V."/>
            <person name="Wierzbicki I.H."/>
            <person name="Pendleton A.L."/>
            <person name="Watervoot N.F."/>
            <person name="Auber R.P."/>
            <person name="Gonzalez D.J."/>
            <person name="Wisecaver J.H."/>
            <person name="Moore B.S."/>
        </authorList>
    </citation>
    <scope>NUCLEOTIDE SEQUENCE [LARGE SCALE GENOMIC DNA]</scope>
    <source>
        <strain evidence="2 3">12B1</strain>
    </source>
</reference>
<evidence type="ECO:0000256" key="1">
    <source>
        <dbReference type="SAM" id="MobiDB-lite"/>
    </source>
</evidence>
<dbReference type="Proteomes" id="UP001515480">
    <property type="component" value="Unassembled WGS sequence"/>
</dbReference>
<sequence length="236" mass="24271">MAVNLEARLEGGMEVGWLVAVVWVAESWVMVDLEAWMEAVVVLLVGSEALQAALLGASSEEYRGMAVGRVGVLVDRREGAGLAVEEWGKEGLVAVEAVVAAALEHARGRMGVPRALAATEVEEISVMAAHSVAWQAAADLGEGKRAVEEVVATEVEAAVASGRTTAQKEVPKEVVAREVGTLVELKVDVEAEVGGGGEGALVVEGEGSGSGVDSVAEKEVGSAGVEMDVDVQATED</sequence>
<organism evidence="2 3">
    <name type="scientific">Prymnesium parvum</name>
    <name type="common">Toxic golden alga</name>
    <dbReference type="NCBI Taxonomy" id="97485"/>
    <lineage>
        <taxon>Eukaryota</taxon>
        <taxon>Haptista</taxon>
        <taxon>Haptophyta</taxon>
        <taxon>Prymnesiophyceae</taxon>
        <taxon>Prymnesiales</taxon>
        <taxon>Prymnesiaceae</taxon>
        <taxon>Prymnesium</taxon>
    </lineage>
</organism>
<proteinExistence type="predicted"/>
<feature type="compositionally biased region" description="Acidic residues" evidence="1">
    <location>
        <begin position="227"/>
        <end position="236"/>
    </location>
</feature>
<accession>A0AB34IZV0</accession>
<keyword evidence="3" id="KW-1185">Reference proteome</keyword>
<dbReference type="EMBL" id="JBGBPQ010000015">
    <property type="protein sequence ID" value="KAL1510481.1"/>
    <property type="molecule type" value="Genomic_DNA"/>
</dbReference>
<evidence type="ECO:0000313" key="2">
    <source>
        <dbReference type="EMBL" id="KAL1510481.1"/>
    </source>
</evidence>
<dbReference type="AlphaFoldDB" id="A0AB34IZV0"/>
<gene>
    <name evidence="2" type="ORF">AB1Y20_006786</name>
</gene>
<feature type="region of interest" description="Disordered" evidence="1">
    <location>
        <begin position="197"/>
        <end position="236"/>
    </location>
</feature>
<evidence type="ECO:0000313" key="3">
    <source>
        <dbReference type="Proteomes" id="UP001515480"/>
    </source>
</evidence>
<comment type="caution">
    <text evidence="2">The sequence shown here is derived from an EMBL/GenBank/DDBJ whole genome shotgun (WGS) entry which is preliminary data.</text>
</comment>